<dbReference type="Gene3D" id="2.20.28.160">
    <property type="match status" value="1"/>
</dbReference>
<feature type="compositionally biased region" description="Low complexity" evidence="1">
    <location>
        <begin position="58"/>
        <end position="74"/>
    </location>
</feature>
<sequence length="301" mass="30935">MRLICPNCDAEYEVEDSAIPDTGRDVQCSNCGHAWFQLPPEIELALEQEEELFGQAAAAEPSSASEAAVAEAPAQSRADEAMPPAMAADAASMVSDAATPSDPPRRTLDDNLMAILREEAEREAAARRSEGSVIETQPDLGLAAPASPPPSPPPAPVTGGLAGAARRIAQMQGKDPDAPPPAPPRAATRRDLLPDIEEINSSLKGNEIPAQLGEDGQAVAAASEARGFRSGFALALFIAVVLLAAYVAAPQIKAQIPAVASSVDAYVAAVDGLRLWLDGAMRAATDSLRGMLAAEGGSAGG</sequence>
<dbReference type="Pfam" id="PF13717">
    <property type="entry name" value="Zn_ribbon_4"/>
    <property type="match status" value="1"/>
</dbReference>
<feature type="compositionally biased region" description="Pro residues" evidence="1">
    <location>
        <begin position="146"/>
        <end position="156"/>
    </location>
</feature>
<keyword evidence="2" id="KW-0812">Transmembrane</keyword>
<dbReference type="RefSeq" id="WP_281464878.1">
    <property type="nucleotide sequence ID" value="NZ_CP124535.1"/>
</dbReference>
<feature type="domain" description="Zinc finger/thioredoxin putative" evidence="3">
    <location>
        <begin position="1"/>
        <end position="36"/>
    </location>
</feature>
<evidence type="ECO:0000313" key="5">
    <source>
        <dbReference type="Proteomes" id="UP001230978"/>
    </source>
</evidence>
<feature type="compositionally biased region" description="Low complexity" evidence="1">
    <location>
        <begin position="81"/>
        <end position="98"/>
    </location>
</feature>
<dbReference type="Proteomes" id="UP001230978">
    <property type="component" value="Chromosome"/>
</dbReference>
<reference evidence="4 5" key="1">
    <citation type="submission" date="2023-04" db="EMBL/GenBank/DDBJ databases">
        <title>YMD61, complete Genome.</title>
        <authorList>
            <person name="Zhang J."/>
        </authorList>
    </citation>
    <scope>NUCLEOTIDE SEQUENCE [LARGE SCALE GENOMIC DNA]</scope>
    <source>
        <strain evidence="4 5">YMD61</strain>
    </source>
</reference>
<proteinExistence type="predicted"/>
<keyword evidence="5" id="KW-1185">Reference proteome</keyword>
<evidence type="ECO:0000259" key="3">
    <source>
        <dbReference type="Pfam" id="PF13717"/>
    </source>
</evidence>
<feature type="compositionally biased region" description="Basic and acidic residues" evidence="1">
    <location>
        <begin position="121"/>
        <end position="130"/>
    </location>
</feature>
<evidence type="ECO:0000256" key="1">
    <source>
        <dbReference type="SAM" id="MobiDB-lite"/>
    </source>
</evidence>
<protein>
    <submittedName>
        <fullName evidence="4">Zinc-ribbon domain-containing protein</fullName>
    </submittedName>
</protein>
<dbReference type="EMBL" id="CP124535">
    <property type="protein sequence ID" value="WGV15472.1"/>
    <property type="molecule type" value="Genomic_DNA"/>
</dbReference>
<dbReference type="InterPro" id="IPR011723">
    <property type="entry name" value="Znf/thioredoxin_put"/>
</dbReference>
<feature type="transmembrane region" description="Helical" evidence="2">
    <location>
        <begin position="231"/>
        <end position="249"/>
    </location>
</feature>
<name>A0ABY8Q4C7_9RHOB</name>
<dbReference type="NCBIfam" id="TIGR02098">
    <property type="entry name" value="MJ0042_CXXC"/>
    <property type="match status" value="1"/>
</dbReference>
<evidence type="ECO:0000313" key="4">
    <source>
        <dbReference type="EMBL" id="WGV15472.1"/>
    </source>
</evidence>
<feature type="region of interest" description="Disordered" evidence="1">
    <location>
        <begin position="121"/>
        <end position="192"/>
    </location>
</feature>
<evidence type="ECO:0000256" key="2">
    <source>
        <dbReference type="SAM" id="Phobius"/>
    </source>
</evidence>
<accession>A0ABY8Q4C7</accession>
<gene>
    <name evidence="4" type="ORF">QF092_14550</name>
</gene>
<keyword evidence="2" id="KW-1133">Transmembrane helix</keyword>
<keyword evidence="2" id="KW-0472">Membrane</keyword>
<feature type="region of interest" description="Disordered" evidence="1">
    <location>
        <begin position="58"/>
        <end position="108"/>
    </location>
</feature>
<organism evidence="4 5">
    <name type="scientific">Fuscovulum ytuae</name>
    <dbReference type="NCBI Taxonomy" id="3042299"/>
    <lineage>
        <taxon>Bacteria</taxon>
        <taxon>Pseudomonadati</taxon>
        <taxon>Pseudomonadota</taxon>
        <taxon>Alphaproteobacteria</taxon>
        <taxon>Rhodobacterales</taxon>
        <taxon>Paracoccaceae</taxon>
        <taxon>Fuscovulum</taxon>
    </lineage>
</organism>